<evidence type="ECO:0000313" key="3">
    <source>
        <dbReference type="Proteomes" id="UP001054902"/>
    </source>
</evidence>
<evidence type="ECO:0000313" key="2">
    <source>
        <dbReference type="EMBL" id="GFH54918.1"/>
    </source>
</evidence>
<evidence type="ECO:0000256" key="1">
    <source>
        <dbReference type="SAM" id="Coils"/>
    </source>
</evidence>
<name>A0AAD3H9H4_9STRA</name>
<keyword evidence="3" id="KW-1185">Reference proteome</keyword>
<protein>
    <submittedName>
        <fullName evidence="2">Uncharacterized protein</fullName>
    </submittedName>
</protein>
<dbReference type="Proteomes" id="UP001054902">
    <property type="component" value="Unassembled WGS sequence"/>
</dbReference>
<dbReference type="AlphaFoldDB" id="A0AAD3H9H4"/>
<gene>
    <name evidence="2" type="ORF">CTEN210_11394</name>
</gene>
<keyword evidence="1" id="KW-0175">Coiled coil</keyword>
<sequence>MEVEMKRVEAALPRVLQLLTEAHTAVAAVKRVSESNVDEATTAVDNAETKIVEKQAKVNRIRGIRNGGTSANGRQTRTVGRTQKYVDEDELEAARLEVLDAKHELKLAKKDLEKANEINGKKIEEYNNWCAKFPQKEEELLQRAREISLCGADYLRKQFLEQNGDMYHAKKAADCCNTLFNPLWLKGKENDVAFVEANIVLLDEFGFSDFKGNFQEQLKAEIPRIIERANNPMVFDWEGFDKSKLFQTRLERRRRRLGEHEVDEDWKKDLGEVATRIWEWWRPIVAEGNKEFPAFKFALRRIALLQVSSCDVERVFSQLKLVRDRCNDNLLEDMLEVRLFALCNGNLKSLLIKAWEFPLVDVDEDDE</sequence>
<comment type="caution">
    <text evidence="2">The sequence shown here is derived from an EMBL/GenBank/DDBJ whole genome shotgun (WGS) entry which is preliminary data.</text>
</comment>
<reference evidence="2 3" key="1">
    <citation type="journal article" date="2021" name="Sci. Rep.">
        <title>The genome of the diatom Chaetoceros tenuissimus carries an ancient integrated fragment of an extant virus.</title>
        <authorList>
            <person name="Hongo Y."/>
            <person name="Kimura K."/>
            <person name="Takaki Y."/>
            <person name="Yoshida Y."/>
            <person name="Baba S."/>
            <person name="Kobayashi G."/>
            <person name="Nagasaki K."/>
            <person name="Hano T."/>
            <person name="Tomaru Y."/>
        </authorList>
    </citation>
    <scope>NUCLEOTIDE SEQUENCE [LARGE SCALE GENOMIC DNA]</scope>
    <source>
        <strain evidence="2 3">NIES-3715</strain>
    </source>
</reference>
<dbReference type="EMBL" id="BLLK01000047">
    <property type="protein sequence ID" value="GFH54918.1"/>
    <property type="molecule type" value="Genomic_DNA"/>
</dbReference>
<accession>A0AAD3H9H4</accession>
<organism evidence="2 3">
    <name type="scientific">Chaetoceros tenuissimus</name>
    <dbReference type="NCBI Taxonomy" id="426638"/>
    <lineage>
        <taxon>Eukaryota</taxon>
        <taxon>Sar</taxon>
        <taxon>Stramenopiles</taxon>
        <taxon>Ochrophyta</taxon>
        <taxon>Bacillariophyta</taxon>
        <taxon>Coscinodiscophyceae</taxon>
        <taxon>Chaetocerotophycidae</taxon>
        <taxon>Chaetocerotales</taxon>
        <taxon>Chaetocerotaceae</taxon>
        <taxon>Chaetoceros</taxon>
    </lineage>
</organism>
<proteinExistence type="predicted"/>
<feature type="coiled-coil region" evidence="1">
    <location>
        <begin position="91"/>
        <end position="118"/>
    </location>
</feature>